<dbReference type="InterPro" id="IPR055582">
    <property type="entry name" value="DUF7158"/>
</dbReference>
<evidence type="ECO:0000313" key="2">
    <source>
        <dbReference type="Proteomes" id="UP001056610"/>
    </source>
</evidence>
<dbReference type="EMBL" id="CP097320">
    <property type="protein sequence ID" value="UQX12886.1"/>
    <property type="molecule type" value="Genomic_DNA"/>
</dbReference>
<reference evidence="1" key="1">
    <citation type="submission" date="2022-05" db="EMBL/GenBank/DDBJ databases">
        <title>A methanotrophic Mycobacterium dominates a cave microbial ecosystem.</title>
        <authorList>
            <person name="Van Spanning R.J.M."/>
            <person name="Guan Q."/>
            <person name="Melkonian C."/>
            <person name="Gallant J."/>
            <person name="Polerecky L."/>
            <person name="Flot J.-F."/>
            <person name="Brandt B.W."/>
            <person name="Braster M."/>
            <person name="Iturbe Espinoza P."/>
            <person name="Aerts J."/>
            <person name="Meima-Franke M."/>
            <person name="Piersma S.R."/>
            <person name="Bunduc C."/>
            <person name="Ummels R."/>
            <person name="Pain A."/>
            <person name="Fleming E.J."/>
            <person name="van der Wel N."/>
            <person name="Gherman V.D."/>
            <person name="Sarbu S.M."/>
            <person name="Bodelier P.L.E."/>
            <person name="Bitter W."/>
        </authorList>
    </citation>
    <scope>NUCLEOTIDE SEQUENCE</scope>
    <source>
        <strain evidence="1">Sulfur Cave</strain>
    </source>
</reference>
<dbReference type="RefSeq" id="WP_219067444.1">
    <property type="nucleotide sequence ID" value="NZ_CAJUXY010000019.1"/>
</dbReference>
<dbReference type="Pfam" id="PF23716">
    <property type="entry name" value="DUF7158"/>
    <property type="match status" value="1"/>
</dbReference>
<keyword evidence="2" id="KW-1185">Reference proteome</keyword>
<accession>A0ABY4QSA0</accession>
<name>A0ABY4QSA0_9MYCO</name>
<sequence length="220" mass="23735">MRLPASSPRRAGGIVERAATVGGVPVPVDEVDAREARLRSAHQGPLATALPATGSSEGRQLRRWLTQLIVTERVIAAQAAALGVTAHGAPGEAQLLPDTTARLEIGSIAAAVLSDPRARALFAHITAAVDVSDDDVAGYHRRNPLRFAATGSDRDGWRTPAVVAPPLYQVRAVIAEHLRAAARRRAFRVWLDERRAELVRLEPGFEHPGDPRQPDNTHRH</sequence>
<protein>
    <submittedName>
        <fullName evidence="1">Malonyl CoA-ACP transacylase</fullName>
    </submittedName>
</protein>
<gene>
    <name evidence="1" type="ORF">M5I08_03365</name>
</gene>
<dbReference type="Proteomes" id="UP001056610">
    <property type="component" value="Chromosome"/>
</dbReference>
<organism evidence="1 2">
    <name type="scientific">Candidatus Mycobacterium methanotrophicum</name>
    <dbReference type="NCBI Taxonomy" id="2943498"/>
    <lineage>
        <taxon>Bacteria</taxon>
        <taxon>Bacillati</taxon>
        <taxon>Actinomycetota</taxon>
        <taxon>Actinomycetes</taxon>
        <taxon>Mycobacteriales</taxon>
        <taxon>Mycobacteriaceae</taxon>
        <taxon>Mycobacterium</taxon>
    </lineage>
</organism>
<proteinExistence type="predicted"/>
<evidence type="ECO:0000313" key="1">
    <source>
        <dbReference type="EMBL" id="UQX12886.1"/>
    </source>
</evidence>